<gene>
    <name evidence="1" type="ORF">ASPBRDRAFT_613406</name>
</gene>
<protein>
    <submittedName>
        <fullName evidence="1">Uncharacterized protein</fullName>
    </submittedName>
</protein>
<accession>A0A1L9UIF1</accession>
<evidence type="ECO:0000313" key="2">
    <source>
        <dbReference type="Proteomes" id="UP000184499"/>
    </source>
</evidence>
<keyword evidence="2" id="KW-1185">Reference proteome</keyword>
<sequence length="110" mass="12224">MVKPENLQTGCARKGLSCDSISQSYNDLALRRTRKESKTKSCTCDGVPDPPSCHLRVQRQPPPPPSRHIAILALLCPLCFAWWANEGLRGNMHPALASLLRYTLPWLANS</sequence>
<reference evidence="2" key="1">
    <citation type="journal article" date="2017" name="Genome Biol.">
        <title>Comparative genomics reveals high biological diversity and specific adaptations in the industrially and medically important fungal genus Aspergillus.</title>
        <authorList>
            <person name="de Vries R.P."/>
            <person name="Riley R."/>
            <person name="Wiebenga A."/>
            <person name="Aguilar-Osorio G."/>
            <person name="Amillis S."/>
            <person name="Uchima C.A."/>
            <person name="Anderluh G."/>
            <person name="Asadollahi M."/>
            <person name="Askin M."/>
            <person name="Barry K."/>
            <person name="Battaglia E."/>
            <person name="Bayram O."/>
            <person name="Benocci T."/>
            <person name="Braus-Stromeyer S.A."/>
            <person name="Caldana C."/>
            <person name="Canovas D."/>
            <person name="Cerqueira G.C."/>
            <person name="Chen F."/>
            <person name="Chen W."/>
            <person name="Choi C."/>
            <person name="Clum A."/>
            <person name="Dos Santos R.A."/>
            <person name="Damasio A.R."/>
            <person name="Diallinas G."/>
            <person name="Emri T."/>
            <person name="Fekete E."/>
            <person name="Flipphi M."/>
            <person name="Freyberg S."/>
            <person name="Gallo A."/>
            <person name="Gournas C."/>
            <person name="Habgood R."/>
            <person name="Hainaut M."/>
            <person name="Harispe M.L."/>
            <person name="Henrissat B."/>
            <person name="Hilden K.S."/>
            <person name="Hope R."/>
            <person name="Hossain A."/>
            <person name="Karabika E."/>
            <person name="Karaffa L."/>
            <person name="Karanyi Z."/>
            <person name="Krasevec N."/>
            <person name="Kuo A."/>
            <person name="Kusch H."/>
            <person name="LaButti K."/>
            <person name="Lagendijk E.L."/>
            <person name="Lapidus A."/>
            <person name="Levasseur A."/>
            <person name="Lindquist E."/>
            <person name="Lipzen A."/>
            <person name="Logrieco A.F."/>
            <person name="MacCabe A."/>
            <person name="Maekelae M.R."/>
            <person name="Malavazi I."/>
            <person name="Melin P."/>
            <person name="Meyer V."/>
            <person name="Mielnichuk N."/>
            <person name="Miskei M."/>
            <person name="Molnar A.P."/>
            <person name="Mule G."/>
            <person name="Ngan C.Y."/>
            <person name="Orejas M."/>
            <person name="Orosz E."/>
            <person name="Ouedraogo J.P."/>
            <person name="Overkamp K.M."/>
            <person name="Park H.-S."/>
            <person name="Perrone G."/>
            <person name="Piumi F."/>
            <person name="Punt P.J."/>
            <person name="Ram A.F."/>
            <person name="Ramon A."/>
            <person name="Rauscher S."/>
            <person name="Record E."/>
            <person name="Riano-Pachon D.M."/>
            <person name="Robert V."/>
            <person name="Roehrig J."/>
            <person name="Ruller R."/>
            <person name="Salamov A."/>
            <person name="Salih N.S."/>
            <person name="Samson R.A."/>
            <person name="Sandor E."/>
            <person name="Sanguinetti M."/>
            <person name="Schuetze T."/>
            <person name="Sepcic K."/>
            <person name="Shelest E."/>
            <person name="Sherlock G."/>
            <person name="Sophianopoulou V."/>
            <person name="Squina F.M."/>
            <person name="Sun H."/>
            <person name="Susca A."/>
            <person name="Todd R.B."/>
            <person name="Tsang A."/>
            <person name="Unkles S.E."/>
            <person name="van de Wiele N."/>
            <person name="van Rossen-Uffink D."/>
            <person name="Oliveira J.V."/>
            <person name="Vesth T.C."/>
            <person name="Visser J."/>
            <person name="Yu J.-H."/>
            <person name="Zhou M."/>
            <person name="Andersen M.R."/>
            <person name="Archer D.B."/>
            <person name="Baker S.E."/>
            <person name="Benoit I."/>
            <person name="Brakhage A.A."/>
            <person name="Braus G.H."/>
            <person name="Fischer R."/>
            <person name="Frisvad J.C."/>
            <person name="Goldman G.H."/>
            <person name="Houbraken J."/>
            <person name="Oakley B."/>
            <person name="Pocsi I."/>
            <person name="Scazzocchio C."/>
            <person name="Seiboth B."/>
            <person name="vanKuyk P.A."/>
            <person name="Wortman J."/>
            <person name="Dyer P.S."/>
            <person name="Grigoriev I.V."/>
        </authorList>
    </citation>
    <scope>NUCLEOTIDE SEQUENCE [LARGE SCALE GENOMIC DNA]</scope>
    <source>
        <strain evidence="2">CBS 101740 / IMI 381727 / IBT 21946</strain>
    </source>
</reference>
<organism evidence="1 2">
    <name type="scientific">Aspergillus brasiliensis (strain CBS 101740 / IMI 381727 / IBT 21946)</name>
    <dbReference type="NCBI Taxonomy" id="767769"/>
    <lineage>
        <taxon>Eukaryota</taxon>
        <taxon>Fungi</taxon>
        <taxon>Dikarya</taxon>
        <taxon>Ascomycota</taxon>
        <taxon>Pezizomycotina</taxon>
        <taxon>Eurotiomycetes</taxon>
        <taxon>Eurotiomycetidae</taxon>
        <taxon>Eurotiales</taxon>
        <taxon>Aspergillaceae</taxon>
        <taxon>Aspergillus</taxon>
        <taxon>Aspergillus subgen. Circumdati</taxon>
    </lineage>
</organism>
<dbReference type="Proteomes" id="UP000184499">
    <property type="component" value="Unassembled WGS sequence"/>
</dbReference>
<proteinExistence type="predicted"/>
<dbReference type="VEuPathDB" id="FungiDB:ASPBRDRAFT_613406"/>
<dbReference type="AlphaFoldDB" id="A0A1L9UIF1"/>
<dbReference type="GeneID" id="93580787"/>
<name>A0A1L9UIF1_ASPBC</name>
<evidence type="ECO:0000313" key="1">
    <source>
        <dbReference type="EMBL" id="OJJ71443.1"/>
    </source>
</evidence>
<dbReference type="RefSeq" id="XP_067478691.1">
    <property type="nucleotide sequence ID" value="XM_067628299.1"/>
</dbReference>
<dbReference type="EMBL" id="KV878685">
    <property type="protein sequence ID" value="OJJ71443.1"/>
    <property type="molecule type" value="Genomic_DNA"/>
</dbReference>